<dbReference type="EMBL" id="JDSQ01000026">
    <property type="protein sequence ID" value="EWS77220.1"/>
    <property type="molecule type" value="Genomic_DNA"/>
</dbReference>
<accession>Z9JFN6</accession>
<sequence length="75" mass="7918">MSVGLVRPSRLNAAMSGACSTSRGITVEQQIQCALGMTLSISTPADVRGTSSACLGKYFLDGWLGHQSLRRQMSA</sequence>
<gene>
    <name evidence="1" type="ORF">AF72_11915</name>
</gene>
<reference evidence="1 2" key="1">
    <citation type="journal article" date="2014" name="Genome Announc.">
        <title>Draft Genome Sequence of Xylella fastidiosa Pear Leaf Scorch Strain in Taiwan.</title>
        <authorList>
            <person name="Su C.C."/>
            <person name="Deng W.L."/>
            <person name="Jan F.J."/>
            <person name="Chang C.J."/>
            <person name="Huang H."/>
            <person name="Chen J."/>
        </authorList>
    </citation>
    <scope>NUCLEOTIDE SEQUENCE [LARGE SCALE GENOMIC DNA]</scope>
    <source>
        <strain evidence="1 2">PLS229</strain>
    </source>
</reference>
<dbReference type="AlphaFoldDB" id="Z9JFN6"/>
<organism evidence="1 2">
    <name type="scientific">Xylella taiwanensis</name>
    <dbReference type="NCBI Taxonomy" id="1444770"/>
    <lineage>
        <taxon>Bacteria</taxon>
        <taxon>Pseudomonadati</taxon>
        <taxon>Pseudomonadota</taxon>
        <taxon>Gammaproteobacteria</taxon>
        <taxon>Lysobacterales</taxon>
        <taxon>Lysobacteraceae</taxon>
        <taxon>Xylella</taxon>
    </lineage>
</organism>
<name>Z9JFN6_9GAMM</name>
<dbReference type="KEGG" id="xtw:AB672_06875"/>
<comment type="caution">
    <text evidence="1">The sequence shown here is derived from an EMBL/GenBank/DDBJ whole genome shotgun (WGS) entry which is preliminary data.</text>
</comment>
<protein>
    <submittedName>
        <fullName evidence="1">Uncharacterized protein</fullName>
    </submittedName>
</protein>
<dbReference type="Proteomes" id="UP000020406">
    <property type="component" value="Unassembled WGS sequence"/>
</dbReference>
<evidence type="ECO:0000313" key="1">
    <source>
        <dbReference type="EMBL" id="EWS77220.1"/>
    </source>
</evidence>
<dbReference type="PATRIC" id="fig|1444770.3.peg.2809"/>
<proteinExistence type="predicted"/>
<evidence type="ECO:0000313" key="2">
    <source>
        <dbReference type="Proteomes" id="UP000020406"/>
    </source>
</evidence>